<feature type="region of interest" description="Disordered" evidence="1">
    <location>
        <begin position="350"/>
        <end position="408"/>
    </location>
</feature>
<dbReference type="OrthoDB" id="1881at2759"/>
<keyword evidence="4" id="KW-1185">Reference proteome</keyword>
<comment type="caution">
    <text evidence="3">The sequence shown here is derived from an EMBL/GenBank/DDBJ whole genome shotgun (WGS) entry which is preliminary data.</text>
</comment>
<dbReference type="GO" id="GO:0005979">
    <property type="term" value="P:regulation of glycogen biosynthetic process"/>
    <property type="evidence" value="ECO:0007669"/>
    <property type="project" value="TreeGrafter"/>
</dbReference>
<feature type="compositionally biased region" description="Polar residues" evidence="1">
    <location>
        <begin position="20"/>
        <end position="30"/>
    </location>
</feature>
<organism evidence="3 4">
    <name type="scientific">Trichinella murrelli</name>
    <dbReference type="NCBI Taxonomy" id="144512"/>
    <lineage>
        <taxon>Eukaryota</taxon>
        <taxon>Metazoa</taxon>
        <taxon>Ecdysozoa</taxon>
        <taxon>Nematoda</taxon>
        <taxon>Enoplea</taxon>
        <taxon>Dorylaimia</taxon>
        <taxon>Trichinellida</taxon>
        <taxon>Trichinellidae</taxon>
        <taxon>Trichinella</taxon>
    </lineage>
</organism>
<reference evidence="3 4" key="1">
    <citation type="submission" date="2015-01" db="EMBL/GenBank/DDBJ databases">
        <title>Evolution of Trichinella species and genotypes.</title>
        <authorList>
            <person name="Korhonen P.K."/>
            <person name="Edoardo P."/>
            <person name="Giuseppe L.R."/>
            <person name="Gasser R.B."/>
        </authorList>
    </citation>
    <scope>NUCLEOTIDE SEQUENCE [LARGE SCALE GENOMIC DNA]</scope>
    <source>
        <strain evidence="3">ISS417</strain>
    </source>
</reference>
<dbReference type="Gene3D" id="2.60.40.2440">
    <property type="entry name" value="Carbohydrate binding type-21 domain"/>
    <property type="match status" value="1"/>
</dbReference>
<dbReference type="EMBL" id="JYDJ01000007">
    <property type="protein sequence ID" value="KRX50286.1"/>
    <property type="molecule type" value="Genomic_DNA"/>
</dbReference>
<dbReference type="STRING" id="144512.A0A0V0UGA7"/>
<feature type="compositionally biased region" description="Low complexity" evidence="1">
    <location>
        <begin position="134"/>
        <end position="146"/>
    </location>
</feature>
<protein>
    <submittedName>
        <fullName evidence="3">Protein phosphatase 1 regulatory subunit 3C-B</fullName>
    </submittedName>
</protein>
<gene>
    <name evidence="3" type="primary">ppp1r3cb</name>
    <name evidence="3" type="ORF">T05_9911</name>
</gene>
<evidence type="ECO:0000259" key="2">
    <source>
        <dbReference type="PROSITE" id="PS51159"/>
    </source>
</evidence>
<accession>A0A0V0UGA7</accession>
<sequence>MSMDNGSVLLKSPITMDPSQALRNLNVSGQSSSSSSSNSSNSSTTSSSSSSIIPACRRQLLASDSPGMCRRVATFPLASRGVFAKPSVLKDRSLSESEKINLMLAREGKVEIDDWRMRWAELMAASGFAPSAENKNPNNTNDSNKSNNKKKKKKVTFADCQGHQLATVKVMTEPSDVPPRLSASILRAHGIPVSEDDEENMADGGKSAAQNPASWHLGFTQPASQYAAFRRKTNEQQVALENVMLDDRCSKLTGTVKVKNISFEKTVLIRYTTDNWQSYYDKQATFQRSAGDLDTFQFQFNMPANEPASIHPHDTVQFCVCYKTGDGREFWDNNQGSNFELFNEQVRQRRNTQTLSTSASSSSSSSYSSSSAADANSANNNKNNNNNDNNSNSVDANNPSTSNQLNNNTNLLQYNKNYSADLDNVDGAKHSDAFLLNMSHWGEFASWQHLCDDRPYCNTVSVAKADDAPAQGPT</sequence>
<dbReference type="AlphaFoldDB" id="A0A0V0UGA7"/>
<dbReference type="GO" id="GO:2001069">
    <property type="term" value="F:glycogen binding"/>
    <property type="evidence" value="ECO:0007669"/>
    <property type="project" value="TreeGrafter"/>
</dbReference>
<dbReference type="PANTHER" id="PTHR12307">
    <property type="entry name" value="PROTEIN PHOSPHATASE 1 REGULATORY SUBUNIT"/>
    <property type="match status" value="1"/>
</dbReference>
<evidence type="ECO:0000256" key="1">
    <source>
        <dbReference type="SAM" id="MobiDB-lite"/>
    </source>
</evidence>
<dbReference type="GO" id="GO:0008157">
    <property type="term" value="F:protein phosphatase 1 binding"/>
    <property type="evidence" value="ECO:0007669"/>
    <property type="project" value="TreeGrafter"/>
</dbReference>
<dbReference type="InterPro" id="IPR038175">
    <property type="entry name" value="CBM21_dom_sf"/>
</dbReference>
<feature type="region of interest" description="Disordered" evidence="1">
    <location>
        <begin position="20"/>
        <end position="51"/>
    </location>
</feature>
<evidence type="ECO:0000313" key="3">
    <source>
        <dbReference type="EMBL" id="KRX50288.1"/>
    </source>
</evidence>
<name>A0A0V0UGA7_9BILA</name>
<dbReference type="PANTHER" id="PTHR12307:SF48">
    <property type="entry name" value="PROTEIN PHOSPHATASE 1 REGULATORY SUBUNIT"/>
    <property type="match status" value="1"/>
</dbReference>
<dbReference type="PROSITE" id="PS51159">
    <property type="entry name" value="CBM21"/>
    <property type="match status" value="1"/>
</dbReference>
<dbReference type="GO" id="GO:0000164">
    <property type="term" value="C:protein phosphatase type 1 complex"/>
    <property type="evidence" value="ECO:0007669"/>
    <property type="project" value="TreeGrafter"/>
</dbReference>
<dbReference type="InterPro" id="IPR005036">
    <property type="entry name" value="CBM21_dom"/>
</dbReference>
<dbReference type="EMBL" id="JYDJ01000007">
    <property type="protein sequence ID" value="KRX50288.1"/>
    <property type="molecule type" value="Genomic_DNA"/>
</dbReference>
<evidence type="ECO:0000313" key="4">
    <source>
        <dbReference type="Proteomes" id="UP000055048"/>
    </source>
</evidence>
<proteinExistence type="predicted"/>
<feature type="region of interest" description="Disordered" evidence="1">
    <location>
        <begin position="129"/>
        <end position="154"/>
    </location>
</feature>
<dbReference type="Proteomes" id="UP000055048">
    <property type="component" value="Unassembled WGS sequence"/>
</dbReference>
<dbReference type="InterPro" id="IPR050782">
    <property type="entry name" value="PP1_regulatory_subunit_3"/>
</dbReference>
<feature type="compositionally biased region" description="Low complexity" evidence="1">
    <location>
        <begin position="31"/>
        <end position="51"/>
    </location>
</feature>
<feature type="domain" description="CBM21" evidence="2">
    <location>
        <begin position="230"/>
        <end position="342"/>
    </location>
</feature>
<dbReference type="Pfam" id="PF03370">
    <property type="entry name" value="CBM_21"/>
    <property type="match status" value="1"/>
</dbReference>
<feature type="compositionally biased region" description="Low complexity" evidence="1">
    <location>
        <begin position="356"/>
        <end position="408"/>
    </location>
</feature>